<name>A0ABX7T3E7_9SPHN</name>
<proteinExistence type="predicted"/>
<feature type="signal peptide" evidence="1">
    <location>
        <begin position="1"/>
        <end position="23"/>
    </location>
</feature>
<evidence type="ECO:0000259" key="2">
    <source>
        <dbReference type="Pfam" id="PF01965"/>
    </source>
</evidence>
<dbReference type="Gene3D" id="3.40.50.880">
    <property type="match status" value="1"/>
</dbReference>
<feature type="chain" id="PRO_5045226507" evidence="1">
    <location>
        <begin position="24"/>
        <end position="286"/>
    </location>
</feature>
<gene>
    <name evidence="3" type="ORF">J4G78_00310</name>
</gene>
<dbReference type="InterPro" id="IPR002818">
    <property type="entry name" value="DJ-1/PfpI"/>
</dbReference>
<dbReference type="InterPro" id="IPR052158">
    <property type="entry name" value="INH-QAR"/>
</dbReference>
<dbReference type="EMBL" id="CP071794">
    <property type="protein sequence ID" value="QTD56091.1"/>
    <property type="molecule type" value="Genomic_DNA"/>
</dbReference>
<dbReference type="PANTHER" id="PTHR43130">
    <property type="entry name" value="ARAC-FAMILY TRANSCRIPTIONAL REGULATOR"/>
    <property type="match status" value="1"/>
</dbReference>
<evidence type="ECO:0000313" key="3">
    <source>
        <dbReference type="EMBL" id="QTD56091.1"/>
    </source>
</evidence>
<dbReference type="InterPro" id="IPR006311">
    <property type="entry name" value="TAT_signal"/>
</dbReference>
<dbReference type="Proteomes" id="UP000663923">
    <property type="component" value="Chromosome"/>
</dbReference>
<dbReference type="InterPro" id="IPR029062">
    <property type="entry name" value="Class_I_gatase-like"/>
</dbReference>
<evidence type="ECO:0000313" key="4">
    <source>
        <dbReference type="Proteomes" id="UP000663923"/>
    </source>
</evidence>
<dbReference type="SUPFAM" id="SSF52317">
    <property type="entry name" value="Class I glutamine amidotransferase-like"/>
    <property type="match status" value="1"/>
</dbReference>
<accession>A0ABX7T3E7</accession>
<dbReference type="PROSITE" id="PS51318">
    <property type="entry name" value="TAT"/>
    <property type="match status" value="1"/>
</dbReference>
<sequence length="286" mass="29666">MTINRRSLLLGAGSALFAAPFLAIEQAAAQIAAGDISPALAAAQKESEAAHMDLMNIDGIKMHGNEKVAMLLYPGFTALDLVGPHFFFACMMGAKVDLVTTQDNLDPVASDLQLAIAPTAKLEDIGGPLDIMFVPGGTMGTAAVMADQRSIDWIAKQAETARYVTSVCTGSMILGKAGLLKGRRATSHWGAHAILPDFGAIAVDKRVVVDGNIITGAGVSAGLDFGLSIVAALRGKKYAEALRLQAEYAPEPPVAGGTLATTDPAVANAMNGMFAATREQFRGLAL</sequence>
<dbReference type="RefSeq" id="WP_207987913.1">
    <property type="nucleotide sequence ID" value="NZ_CP071794.1"/>
</dbReference>
<keyword evidence="4" id="KW-1185">Reference proteome</keyword>
<feature type="domain" description="DJ-1/PfpI" evidence="2">
    <location>
        <begin position="67"/>
        <end position="231"/>
    </location>
</feature>
<protein>
    <submittedName>
        <fullName evidence="3">DJ-1/PfpI family protein</fullName>
    </submittedName>
</protein>
<keyword evidence="1" id="KW-0732">Signal</keyword>
<reference evidence="3 4" key="1">
    <citation type="submission" date="2021-03" db="EMBL/GenBank/DDBJ databases">
        <title>Complete genome of Parasphingorhabdus_sp.JHSY0214.</title>
        <authorList>
            <person name="Yoo J.H."/>
            <person name="Bae J.W."/>
        </authorList>
    </citation>
    <scope>NUCLEOTIDE SEQUENCE [LARGE SCALE GENOMIC DNA]</scope>
    <source>
        <strain evidence="3 4">JHSY0214</strain>
    </source>
</reference>
<evidence type="ECO:0000256" key="1">
    <source>
        <dbReference type="SAM" id="SignalP"/>
    </source>
</evidence>
<dbReference type="CDD" id="cd03139">
    <property type="entry name" value="GATase1_PfpI_2"/>
    <property type="match status" value="1"/>
</dbReference>
<dbReference type="Pfam" id="PF01965">
    <property type="entry name" value="DJ-1_PfpI"/>
    <property type="match status" value="1"/>
</dbReference>
<organism evidence="3 4">
    <name type="scientific">Parasphingorhabdus cellanae</name>
    <dbReference type="NCBI Taxonomy" id="2806553"/>
    <lineage>
        <taxon>Bacteria</taxon>
        <taxon>Pseudomonadati</taxon>
        <taxon>Pseudomonadota</taxon>
        <taxon>Alphaproteobacteria</taxon>
        <taxon>Sphingomonadales</taxon>
        <taxon>Sphingomonadaceae</taxon>
        <taxon>Parasphingorhabdus</taxon>
    </lineage>
</organism>
<dbReference type="PANTHER" id="PTHR43130:SF2">
    <property type="entry name" value="DJ-1_PFPI DOMAIN-CONTAINING PROTEIN"/>
    <property type="match status" value="1"/>
</dbReference>